<dbReference type="EMBL" id="BPVZ01000252">
    <property type="protein sequence ID" value="GKV48304.1"/>
    <property type="molecule type" value="Genomic_DNA"/>
</dbReference>
<protein>
    <submittedName>
        <fullName evidence="1">Uncharacterized protein</fullName>
    </submittedName>
</protein>
<reference evidence="1 2" key="1">
    <citation type="journal article" date="2021" name="Commun. Biol.">
        <title>The genome of Shorea leprosula (Dipterocarpaceae) highlights the ecological relevance of drought in aseasonal tropical rainforests.</title>
        <authorList>
            <person name="Ng K.K.S."/>
            <person name="Kobayashi M.J."/>
            <person name="Fawcett J.A."/>
            <person name="Hatakeyama M."/>
            <person name="Paape T."/>
            <person name="Ng C.H."/>
            <person name="Ang C.C."/>
            <person name="Tnah L.H."/>
            <person name="Lee C.T."/>
            <person name="Nishiyama T."/>
            <person name="Sese J."/>
            <person name="O'Brien M.J."/>
            <person name="Copetti D."/>
            <person name="Mohd Noor M.I."/>
            <person name="Ong R.C."/>
            <person name="Putra M."/>
            <person name="Sireger I.Z."/>
            <person name="Indrioko S."/>
            <person name="Kosugi Y."/>
            <person name="Izuno A."/>
            <person name="Isagi Y."/>
            <person name="Lee S.L."/>
            <person name="Shimizu K.K."/>
        </authorList>
    </citation>
    <scope>NUCLEOTIDE SEQUENCE [LARGE SCALE GENOMIC DNA]</scope>
    <source>
        <strain evidence="1">214</strain>
    </source>
</reference>
<keyword evidence="2" id="KW-1185">Reference proteome</keyword>
<comment type="caution">
    <text evidence="1">The sequence shown here is derived from an EMBL/GenBank/DDBJ whole genome shotgun (WGS) entry which is preliminary data.</text>
</comment>
<accession>A0AAV5MFB4</accession>
<proteinExistence type="predicted"/>
<name>A0AAV5MFB4_9ROSI</name>
<sequence length="36" mass="4135">MLQYLISASMSTTLTLMKEKYSRDMCSIQIHCHGVN</sequence>
<gene>
    <name evidence="1" type="ORF">SLEP1_g55128</name>
</gene>
<dbReference type="Proteomes" id="UP001054252">
    <property type="component" value="Unassembled WGS sequence"/>
</dbReference>
<evidence type="ECO:0000313" key="2">
    <source>
        <dbReference type="Proteomes" id="UP001054252"/>
    </source>
</evidence>
<dbReference type="AlphaFoldDB" id="A0AAV5MFB4"/>
<organism evidence="1 2">
    <name type="scientific">Rubroshorea leprosula</name>
    <dbReference type="NCBI Taxonomy" id="152421"/>
    <lineage>
        <taxon>Eukaryota</taxon>
        <taxon>Viridiplantae</taxon>
        <taxon>Streptophyta</taxon>
        <taxon>Embryophyta</taxon>
        <taxon>Tracheophyta</taxon>
        <taxon>Spermatophyta</taxon>
        <taxon>Magnoliopsida</taxon>
        <taxon>eudicotyledons</taxon>
        <taxon>Gunneridae</taxon>
        <taxon>Pentapetalae</taxon>
        <taxon>rosids</taxon>
        <taxon>malvids</taxon>
        <taxon>Malvales</taxon>
        <taxon>Dipterocarpaceae</taxon>
        <taxon>Rubroshorea</taxon>
    </lineage>
</organism>
<evidence type="ECO:0000313" key="1">
    <source>
        <dbReference type="EMBL" id="GKV48304.1"/>
    </source>
</evidence>